<dbReference type="PRINTS" id="PR00081">
    <property type="entry name" value="GDHRDH"/>
</dbReference>
<organism evidence="2 3">
    <name type="scientific">Ranatra chinensis</name>
    <dbReference type="NCBI Taxonomy" id="642074"/>
    <lineage>
        <taxon>Eukaryota</taxon>
        <taxon>Metazoa</taxon>
        <taxon>Ecdysozoa</taxon>
        <taxon>Arthropoda</taxon>
        <taxon>Hexapoda</taxon>
        <taxon>Insecta</taxon>
        <taxon>Pterygota</taxon>
        <taxon>Neoptera</taxon>
        <taxon>Paraneoptera</taxon>
        <taxon>Hemiptera</taxon>
        <taxon>Heteroptera</taxon>
        <taxon>Panheteroptera</taxon>
        <taxon>Nepomorpha</taxon>
        <taxon>Nepidae</taxon>
        <taxon>Ranatrinae</taxon>
        <taxon>Ranatra</taxon>
    </lineage>
</organism>
<dbReference type="SUPFAM" id="SSF51735">
    <property type="entry name" value="NAD(P)-binding Rossmann-fold domains"/>
    <property type="match status" value="1"/>
</dbReference>
<comment type="caution">
    <text evidence="2">The sequence shown here is derived from an EMBL/GenBank/DDBJ whole genome shotgun (WGS) entry which is preliminary data.</text>
</comment>
<name>A0ABD0XXC0_9HEMI</name>
<dbReference type="PANTHER" id="PTHR43313:SF36">
    <property type="entry name" value="D-BETA-HYDROXYBUTYRATE DEHYDROGENASE, MITOCHONDRIAL"/>
    <property type="match status" value="1"/>
</dbReference>
<evidence type="ECO:0000313" key="2">
    <source>
        <dbReference type="EMBL" id="KAL1115527.1"/>
    </source>
</evidence>
<feature type="non-terminal residue" evidence="2">
    <location>
        <position position="1"/>
    </location>
</feature>
<dbReference type="PROSITE" id="PS00061">
    <property type="entry name" value="ADH_SHORT"/>
    <property type="match status" value="1"/>
</dbReference>
<dbReference type="GO" id="GO:0016491">
    <property type="term" value="F:oxidoreductase activity"/>
    <property type="evidence" value="ECO:0007669"/>
    <property type="project" value="UniProtKB-KW"/>
</dbReference>
<gene>
    <name evidence="2" type="ORF">AAG570_007556</name>
</gene>
<dbReference type="AlphaFoldDB" id="A0ABD0XXC0"/>
<dbReference type="InterPro" id="IPR020904">
    <property type="entry name" value="Sc_DH/Rdtase_CS"/>
</dbReference>
<dbReference type="InterPro" id="IPR002347">
    <property type="entry name" value="SDR_fam"/>
</dbReference>
<keyword evidence="3" id="KW-1185">Reference proteome</keyword>
<keyword evidence="1" id="KW-0560">Oxidoreductase</keyword>
<evidence type="ECO:0000313" key="3">
    <source>
        <dbReference type="Proteomes" id="UP001558652"/>
    </source>
</evidence>
<dbReference type="PANTHER" id="PTHR43313">
    <property type="entry name" value="SHORT-CHAIN DEHYDROGENASE/REDUCTASE FAMILY 9C"/>
    <property type="match status" value="1"/>
</dbReference>
<sequence length="206" mass="22524">AVFITGCDSGLGYSLALHCCSSSGLTVFAGLLEPESPALNFLRGVAEESGRLHFVPLDVTRGESVNAAVEHVSAKLKELDLHLIGVINNAGVMVFGEYEWLTDGLIEKQLDVNLRGTMRLTRQLMPLIRQHRSRVINVTSHCGLSALPGLSVYCATKAALNSWSDALRMELKKFGVHVVKFVPGKFLVVPELCMRRDLMLSSILYA</sequence>
<evidence type="ECO:0000256" key="1">
    <source>
        <dbReference type="ARBA" id="ARBA00023002"/>
    </source>
</evidence>
<proteinExistence type="predicted"/>
<dbReference type="Proteomes" id="UP001558652">
    <property type="component" value="Unassembled WGS sequence"/>
</dbReference>
<dbReference type="Pfam" id="PF00106">
    <property type="entry name" value="adh_short"/>
    <property type="match status" value="1"/>
</dbReference>
<dbReference type="EMBL" id="JBFDAA010000020">
    <property type="protein sequence ID" value="KAL1115527.1"/>
    <property type="molecule type" value="Genomic_DNA"/>
</dbReference>
<protein>
    <submittedName>
        <fullName evidence="2">Uncharacterized protein</fullName>
    </submittedName>
</protein>
<reference evidence="2 3" key="1">
    <citation type="submission" date="2024-07" db="EMBL/GenBank/DDBJ databases">
        <title>Chromosome-level genome assembly of the water stick insect Ranatra chinensis (Heteroptera: Nepidae).</title>
        <authorList>
            <person name="Liu X."/>
        </authorList>
    </citation>
    <scope>NUCLEOTIDE SEQUENCE [LARGE SCALE GENOMIC DNA]</scope>
    <source>
        <strain evidence="2">Cailab_2021Rc</strain>
        <tissue evidence="2">Muscle</tissue>
    </source>
</reference>
<dbReference type="InterPro" id="IPR036291">
    <property type="entry name" value="NAD(P)-bd_dom_sf"/>
</dbReference>
<accession>A0ABD0XXC0</accession>
<dbReference type="Gene3D" id="3.40.50.720">
    <property type="entry name" value="NAD(P)-binding Rossmann-like Domain"/>
    <property type="match status" value="1"/>
</dbReference>